<protein>
    <submittedName>
        <fullName evidence="1">Uncharacterized protein</fullName>
    </submittedName>
</protein>
<evidence type="ECO:0000313" key="1">
    <source>
        <dbReference type="EMBL" id="KOO31003.1"/>
    </source>
</evidence>
<sequence length="101" mass="10788">MCRVPLRAPLGHLLCTRDGEMVVASEGALVTVRRLHDLQLLHCYPEAASAVPVPPRVCALSLCAENHHTFVGTEDGGLCILANPIVNIQVLEAIAGELLNL</sequence>
<gene>
    <name evidence="1" type="ORF">Ctob_009303</name>
</gene>
<dbReference type="EMBL" id="JWZX01002104">
    <property type="protein sequence ID" value="KOO31003.1"/>
    <property type="molecule type" value="Genomic_DNA"/>
</dbReference>
<name>A0A0M0JXZ7_9EUKA</name>
<dbReference type="Proteomes" id="UP000037460">
    <property type="component" value="Unassembled WGS sequence"/>
</dbReference>
<evidence type="ECO:0000313" key="2">
    <source>
        <dbReference type="Proteomes" id="UP000037460"/>
    </source>
</evidence>
<reference evidence="2" key="1">
    <citation type="journal article" date="2015" name="PLoS Genet.">
        <title>Genome Sequence and Transcriptome Analyses of Chrysochromulina tobin: Metabolic Tools for Enhanced Algal Fitness in the Prominent Order Prymnesiales (Haptophyceae).</title>
        <authorList>
            <person name="Hovde B.T."/>
            <person name="Deodato C.R."/>
            <person name="Hunsperger H.M."/>
            <person name="Ryken S.A."/>
            <person name="Yost W."/>
            <person name="Jha R.K."/>
            <person name="Patterson J."/>
            <person name="Monnat R.J. Jr."/>
            <person name="Barlow S.B."/>
            <person name="Starkenburg S.R."/>
            <person name="Cattolico R.A."/>
        </authorList>
    </citation>
    <scope>NUCLEOTIDE SEQUENCE</scope>
    <source>
        <strain evidence="2">CCMP291</strain>
    </source>
</reference>
<keyword evidence="2" id="KW-1185">Reference proteome</keyword>
<comment type="caution">
    <text evidence="1">The sequence shown here is derived from an EMBL/GenBank/DDBJ whole genome shotgun (WGS) entry which is preliminary data.</text>
</comment>
<proteinExistence type="predicted"/>
<organism evidence="1 2">
    <name type="scientific">Chrysochromulina tobinii</name>
    <dbReference type="NCBI Taxonomy" id="1460289"/>
    <lineage>
        <taxon>Eukaryota</taxon>
        <taxon>Haptista</taxon>
        <taxon>Haptophyta</taxon>
        <taxon>Prymnesiophyceae</taxon>
        <taxon>Prymnesiales</taxon>
        <taxon>Chrysochromulinaceae</taxon>
        <taxon>Chrysochromulina</taxon>
    </lineage>
</organism>
<dbReference type="AlphaFoldDB" id="A0A0M0JXZ7"/>
<accession>A0A0M0JXZ7</accession>